<sequence>MKELQMKPENKSYNLLNVTRAKAKMFEYHVPESDHIKIPEDPAKLLTISIGLLGDFAASVNRGESGDEYFVELKKNLLFSAHFFDAYHQSRLDGTLDPYLMLLGSASYYLCDLQGASSVLMQKLKQRIDDSKVEGLYCPNLEGAGLEFLLLWILESKFDHYFEKIDSVFGQFIEGISKDFCSFFSSGNDEKLKSQLNELRKYIYSVGSPRQILLGDLICSIGYKKIQNSTWMCLPKYSGLSKREWINTLKKKNFIKEFWPAQHLLGKADILKGESAIVQMPTSAGKTKSTELIIRSAFLSGRATLAVIVAPFRALCNEIKNTLADAFYNEPIKIDELSDTLQIDFEFSNLFGHQQILILTPEKLFYILKHSVDLATKIDLLILDEGHQFDSGVRGITYELLLTSLNLKIPQKAQKILISAVISNAENIGEWLNGESNVVDGEALIPTFKSIAFASWSDQLGRIEYVNTDNIDRNEFFVPRVIEKIELNKKGKERKKRYFPEKGKGSGQSIALYLGLKLISNGSIAIFCGSKLAAVSICEKAIDIIKRNVPLNLPETYSDSQEVIRLRNLHILNLGEDSSASICSKYGIFSHHGNVPHGIRLAIEHAMRENLIRFVVCTSTLAQGVNLPIRYLIVTSIYQAGERIKVRDFHNLIGRAGRSGMHTEGSILFVDPEVYDSRNIFIEKWRWKQIKELLNPNNSEPCISNLLSIFDPIKSDDGKYYIDIKILDFVAAYIDSSNDIHKWIDEIVQKHHDKNFSHDGVTQQIFWKINLICSLENFLLSFESNEEELTELNAIALAEGTLAFYLADEEKKEQLRLLFKILVDNIVTNMKDSNIRIVYGKTFYGIRDSQAILKWLSEYSDKIVMAKNNNEIIESLWEMMKNYIHNNSFNKFNQKDILCEMVKKWISGCSFSEIYQFSKIKGCQLRAGTQLRKIKIENIVDIFEGGIAYDSALFVSTLAEFTNLLEQNDKFKLFNKLQIFQKHLKYGLPSETAITLYEMGFADRVIAQDLASSLGLMSIEKQEIIEELKKNKEKSQEVMAKYPSYFQNEMLRILDN</sequence>
<feature type="domain" description="Helicase ATP-binding" evidence="5">
    <location>
        <begin position="267"/>
        <end position="440"/>
    </location>
</feature>
<keyword evidence="2" id="KW-0378">Hydrolase</keyword>
<dbReference type="AlphaFoldDB" id="D3A0I2"/>
<dbReference type="eggNOG" id="COG1204">
    <property type="taxonomic scope" value="Bacteria"/>
</dbReference>
<dbReference type="PANTHER" id="PTHR47961">
    <property type="entry name" value="DNA POLYMERASE THETA, PUTATIVE (AFU_ORTHOLOGUE AFUA_1G05260)-RELATED"/>
    <property type="match status" value="1"/>
</dbReference>
<evidence type="ECO:0000256" key="1">
    <source>
        <dbReference type="ARBA" id="ARBA00022741"/>
    </source>
</evidence>
<proteinExistence type="predicted"/>
<keyword evidence="3 7" id="KW-0347">Helicase</keyword>
<dbReference type="InterPro" id="IPR014001">
    <property type="entry name" value="Helicase_ATP-bd"/>
</dbReference>
<evidence type="ECO:0000313" key="8">
    <source>
        <dbReference type="Proteomes" id="UP000003344"/>
    </source>
</evidence>
<dbReference type="SUPFAM" id="SSF52540">
    <property type="entry name" value="P-loop containing nucleoside triphosphate hydrolases"/>
    <property type="match status" value="1"/>
</dbReference>
<evidence type="ECO:0000256" key="3">
    <source>
        <dbReference type="ARBA" id="ARBA00022806"/>
    </source>
</evidence>
<gene>
    <name evidence="7" type="ORF">NEIMUCOT_06418</name>
</gene>
<keyword evidence="1" id="KW-0547">Nucleotide-binding</keyword>
<dbReference type="STRING" id="546266.NEIMUCOT_06418"/>
<dbReference type="Pfam" id="PF00270">
    <property type="entry name" value="DEAD"/>
    <property type="match status" value="1"/>
</dbReference>
<dbReference type="EMBL" id="ACDX02000028">
    <property type="protein sequence ID" value="EFC87156.1"/>
    <property type="molecule type" value="Genomic_DNA"/>
</dbReference>
<dbReference type="RefSeq" id="WP_003744752.1">
    <property type="nucleotide sequence ID" value="NZ_ACDX02000028.1"/>
</dbReference>
<dbReference type="PROSITE" id="PS51192">
    <property type="entry name" value="HELICASE_ATP_BIND_1"/>
    <property type="match status" value="1"/>
</dbReference>
<dbReference type="PANTHER" id="PTHR47961:SF6">
    <property type="entry name" value="DNA-DIRECTED DNA POLYMERASE"/>
    <property type="match status" value="1"/>
</dbReference>
<dbReference type="GO" id="GO:0003676">
    <property type="term" value="F:nucleic acid binding"/>
    <property type="evidence" value="ECO:0007669"/>
    <property type="project" value="InterPro"/>
</dbReference>
<evidence type="ECO:0000259" key="6">
    <source>
        <dbReference type="PROSITE" id="PS51194"/>
    </source>
</evidence>
<dbReference type="SMART" id="SM00487">
    <property type="entry name" value="DEXDc"/>
    <property type="match status" value="1"/>
</dbReference>
<dbReference type="InterPro" id="IPR001650">
    <property type="entry name" value="Helicase_C-like"/>
</dbReference>
<dbReference type="GO" id="GO:0016787">
    <property type="term" value="F:hydrolase activity"/>
    <property type="evidence" value="ECO:0007669"/>
    <property type="project" value="UniProtKB-KW"/>
</dbReference>
<evidence type="ECO:0000256" key="2">
    <source>
        <dbReference type="ARBA" id="ARBA00022801"/>
    </source>
</evidence>
<dbReference type="InterPro" id="IPR050474">
    <property type="entry name" value="Hel308_SKI2-like"/>
</dbReference>
<dbReference type="InterPro" id="IPR027417">
    <property type="entry name" value="P-loop_NTPase"/>
</dbReference>
<dbReference type="Proteomes" id="UP000003344">
    <property type="component" value="Unassembled WGS sequence"/>
</dbReference>
<dbReference type="Gene3D" id="3.40.50.300">
    <property type="entry name" value="P-loop containing nucleotide triphosphate hydrolases"/>
    <property type="match status" value="2"/>
</dbReference>
<organism evidence="7 8">
    <name type="scientific">Neisseria mucosa (strain ATCC 25996 / DSM 4631 / NCTC 10774 / M26)</name>
    <dbReference type="NCBI Taxonomy" id="546266"/>
    <lineage>
        <taxon>Bacteria</taxon>
        <taxon>Pseudomonadati</taxon>
        <taxon>Pseudomonadota</taxon>
        <taxon>Betaproteobacteria</taxon>
        <taxon>Neisseriales</taxon>
        <taxon>Neisseriaceae</taxon>
        <taxon>Neisseria</taxon>
    </lineage>
</organism>
<dbReference type="Pfam" id="PF00271">
    <property type="entry name" value="Helicase_C"/>
    <property type="match status" value="1"/>
</dbReference>
<evidence type="ECO:0000259" key="5">
    <source>
        <dbReference type="PROSITE" id="PS51192"/>
    </source>
</evidence>
<dbReference type="InterPro" id="IPR011545">
    <property type="entry name" value="DEAD/DEAH_box_helicase_dom"/>
</dbReference>
<reference evidence="7 8" key="1">
    <citation type="submission" date="2009-10" db="EMBL/GenBank/DDBJ databases">
        <authorList>
            <person name="Weinstock G."/>
            <person name="Sodergren E."/>
            <person name="Clifton S."/>
            <person name="Fulton L."/>
            <person name="Fulton B."/>
            <person name="Courtney L."/>
            <person name="Fronick C."/>
            <person name="Harrison M."/>
            <person name="Strong C."/>
            <person name="Farmer C."/>
            <person name="Delahaunty K."/>
            <person name="Markovic C."/>
            <person name="Hall O."/>
            <person name="Minx P."/>
            <person name="Tomlinson C."/>
            <person name="Mitreva M."/>
            <person name="Nelson J."/>
            <person name="Hou S."/>
            <person name="Wollam A."/>
            <person name="Pepin K.H."/>
            <person name="Johnson M."/>
            <person name="Bhonagiri V."/>
            <person name="Nash W.E."/>
            <person name="Warren W."/>
            <person name="Chinwalla A."/>
            <person name="Mardis E.R."/>
            <person name="Wilson R.K."/>
        </authorList>
    </citation>
    <scope>NUCLEOTIDE SEQUENCE [LARGE SCALE GENOMIC DNA]</scope>
    <source>
        <strain evidence="8">ATCC 25996 / DSM 4631 / NCTC 10774 / M26</strain>
    </source>
</reference>
<feature type="domain" description="Helicase C-terminal" evidence="6">
    <location>
        <begin position="511"/>
        <end position="710"/>
    </location>
</feature>
<name>D3A0I2_NEIM2</name>
<evidence type="ECO:0000256" key="4">
    <source>
        <dbReference type="ARBA" id="ARBA00022840"/>
    </source>
</evidence>
<keyword evidence="4" id="KW-0067">ATP-binding</keyword>
<dbReference type="GO" id="GO:0004386">
    <property type="term" value="F:helicase activity"/>
    <property type="evidence" value="ECO:0007669"/>
    <property type="project" value="UniProtKB-KW"/>
</dbReference>
<dbReference type="PROSITE" id="PS51194">
    <property type="entry name" value="HELICASE_CTER"/>
    <property type="match status" value="1"/>
</dbReference>
<dbReference type="SMART" id="SM00490">
    <property type="entry name" value="HELICc"/>
    <property type="match status" value="1"/>
</dbReference>
<protein>
    <submittedName>
        <fullName evidence="7">DEAD/DEAH box helicase</fullName>
    </submittedName>
</protein>
<evidence type="ECO:0000313" key="7">
    <source>
        <dbReference type="EMBL" id="EFC87156.1"/>
    </source>
</evidence>
<accession>D3A0I2</accession>
<dbReference type="GO" id="GO:0005524">
    <property type="term" value="F:ATP binding"/>
    <property type="evidence" value="ECO:0007669"/>
    <property type="project" value="UniProtKB-KW"/>
</dbReference>
<comment type="caution">
    <text evidence="7">The sequence shown here is derived from an EMBL/GenBank/DDBJ whole genome shotgun (WGS) entry which is preliminary data.</text>
</comment>